<dbReference type="InterPro" id="IPR038081">
    <property type="entry name" value="CalX-like_sf"/>
</dbReference>
<evidence type="ECO:0000259" key="2">
    <source>
        <dbReference type="Pfam" id="PF12740"/>
    </source>
</evidence>
<proteinExistence type="predicted"/>
<dbReference type="PANTHER" id="PTHR33428:SF14">
    <property type="entry name" value="CARBOXYLESTERASE TYPE B DOMAIN-CONTAINING PROTEIN"/>
    <property type="match status" value="1"/>
</dbReference>
<dbReference type="Pfam" id="PF12740">
    <property type="entry name" value="PETase"/>
    <property type="match status" value="1"/>
</dbReference>
<dbReference type="AlphaFoldDB" id="A0A3N1HR12"/>
<organism evidence="3 4">
    <name type="scientific">Pseudokineococcus lusitanus</name>
    <dbReference type="NCBI Taxonomy" id="763993"/>
    <lineage>
        <taxon>Bacteria</taxon>
        <taxon>Bacillati</taxon>
        <taxon>Actinomycetota</taxon>
        <taxon>Actinomycetes</taxon>
        <taxon>Kineosporiales</taxon>
        <taxon>Kineosporiaceae</taxon>
        <taxon>Pseudokineococcus</taxon>
    </lineage>
</organism>
<comment type="caution">
    <text evidence="3">The sequence shown here is derived from an EMBL/GenBank/DDBJ whole genome shotgun (WGS) entry which is preliminary data.</text>
</comment>
<feature type="chain" id="PRO_5018260577" description="PET hydrolase/cutinase-like domain-containing protein" evidence="1">
    <location>
        <begin position="38"/>
        <end position="845"/>
    </location>
</feature>
<dbReference type="Gene3D" id="2.60.40.2030">
    <property type="match status" value="1"/>
</dbReference>
<evidence type="ECO:0000256" key="1">
    <source>
        <dbReference type="SAM" id="SignalP"/>
    </source>
</evidence>
<feature type="domain" description="PET hydrolase/cutinase-like" evidence="2">
    <location>
        <begin position="248"/>
        <end position="382"/>
    </location>
</feature>
<feature type="signal peptide" evidence="1">
    <location>
        <begin position="1"/>
        <end position="37"/>
    </location>
</feature>
<dbReference type="Gene3D" id="3.40.50.1820">
    <property type="entry name" value="alpha/beta hydrolase"/>
    <property type="match status" value="1"/>
</dbReference>
<dbReference type="Proteomes" id="UP000276232">
    <property type="component" value="Unassembled WGS sequence"/>
</dbReference>
<accession>A0A3N1HR12</accession>
<protein>
    <recommendedName>
        <fullName evidence="2">PET hydrolase/cutinase-like domain-containing protein</fullName>
    </recommendedName>
</protein>
<dbReference type="InterPro" id="IPR041127">
    <property type="entry name" value="PET_hydrolase/cutinase-like"/>
</dbReference>
<reference evidence="3 4" key="1">
    <citation type="journal article" date="2015" name="Stand. Genomic Sci.">
        <title>Genomic Encyclopedia of Bacterial and Archaeal Type Strains, Phase III: the genomes of soil and plant-associated and newly described type strains.</title>
        <authorList>
            <person name="Whitman W.B."/>
            <person name="Woyke T."/>
            <person name="Klenk H.P."/>
            <person name="Zhou Y."/>
            <person name="Lilburn T.G."/>
            <person name="Beck B.J."/>
            <person name="De Vos P."/>
            <person name="Vandamme P."/>
            <person name="Eisen J.A."/>
            <person name="Garrity G."/>
            <person name="Hugenholtz P."/>
            <person name="Kyrpides N.C."/>
        </authorList>
    </citation>
    <scope>NUCLEOTIDE SEQUENCE [LARGE SCALE GENOMIC DNA]</scope>
    <source>
        <strain evidence="3 4">CECT 7306</strain>
    </source>
</reference>
<evidence type="ECO:0000313" key="3">
    <source>
        <dbReference type="EMBL" id="ROP44953.1"/>
    </source>
</evidence>
<name>A0A3N1HR12_9ACTN</name>
<keyword evidence="1" id="KW-0732">Signal</keyword>
<dbReference type="InParanoid" id="A0A3N1HR12"/>
<dbReference type="InterPro" id="IPR029058">
    <property type="entry name" value="AB_hydrolase_fold"/>
</dbReference>
<gene>
    <name evidence="3" type="ORF">EDC03_1083</name>
</gene>
<dbReference type="RefSeq" id="WP_123379162.1">
    <property type="nucleotide sequence ID" value="NZ_RJKN01000002.1"/>
</dbReference>
<dbReference type="EMBL" id="RJKN01000002">
    <property type="protein sequence ID" value="ROP44953.1"/>
    <property type="molecule type" value="Genomic_DNA"/>
</dbReference>
<dbReference type="SUPFAM" id="SSF141072">
    <property type="entry name" value="CalX-like"/>
    <property type="match status" value="1"/>
</dbReference>
<keyword evidence="4" id="KW-1185">Reference proteome</keyword>
<dbReference type="PANTHER" id="PTHR33428">
    <property type="entry name" value="CHLOROPHYLLASE-2, CHLOROPLASTIC"/>
    <property type="match status" value="1"/>
</dbReference>
<sequence length="845" mass="86693">MPSSPPRRHRSRKRLSRTALGPAVVLAVAAGVVPASAAPAPVAATEVAAGEDFAVDRVAGGYRVTLELDEPLPVRSAAPVLVVDGQTLGTAVETDGGRSLTLLTTDPEVAGADAVDLGWSTDAGAAEARLGALAAPSATSTRQGPVLAADPGARGRFGVVRADYDLGDDVWALEGLDASLRSEGRAAVYLPGPAATGRLPVVVLLHGRHQWCTDPVEEPDEDDWSMPTYPCAEGTEDVPSYLGYGPLAQNLASHGYAVVSVSANAVNAYDNESTLDYGATARGDLVLHHLDALAAADRGEPGLGDATTAALRGRLDLTRVGLMGHSRGGEGVVEAALMNAARPSPYGVRAVLPLAPVDFSRPVLPEVDMAVVLPYCDGDVADLQGQHFFDDSRYTVRDDVLRSSLLVMGANHNYFNTEWNARTTTVPHSGAGDDWWDVRDSQCGTRSESRLTPREQLAVGTAYMSGFFQATLGGRTEYLPLLDGQGARAASAGRAVVHTQAQAPGSRRALLHPLDGGRTDRLQAVSGARVRACASVSDLPVPGTLPPCGPADAAARMPHWTPAVFAPSAAATPVTAMSWVRPAGGPAAQLRVGLATRDLSGYEALTFRTSPTVGVARTGDLLVTLVDGRGRGSSVRLSEVSDALVPLPAGSEPELLPKTLMRTAEVPLGRFAGVDLADVRQVRLTAASTTGSVYLSDLAAVSRGPGSGSGPTRLPQVSLDDVVVDEGDGPGTALVPVRLSAPSAVGVRVRLETTTDPFGGGAATAGTVTIPAGSTCETFAVPLAGDTRPGTQTTASYPVVAAVPAGAVTGTAHALLTVVEDDGVVVGGRPVPGVPPVGPQGDPCA</sequence>
<dbReference type="OrthoDB" id="6646510at2"/>
<evidence type="ECO:0000313" key="4">
    <source>
        <dbReference type="Proteomes" id="UP000276232"/>
    </source>
</evidence>
<dbReference type="SUPFAM" id="SSF53474">
    <property type="entry name" value="alpha/beta-Hydrolases"/>
    <property type="match status" value="1"/>
</dbReference>